<dbReference type="EMBL" id="CP101620">
    <property type="protein sequence ID" value="UTY38122.1"/>
    <property type="molecule type" value="Genomic_DNA"/>
</dbReference>
<dbReference type="Pfam" id="PF01041">
    <property type="entry name" value="DegT_DnrJ_EryC1"/>
    <property type="match status" value="1"/>
</dbReference>
<protein>
    <submittedName>
        <fullName evidence="1">DegT/DnrJ/EryC1/StrS family aminotransferase</fullName>
    </submittedName>
</protein>
<sequence>MPVHVFGNICYMEEIMKIAKKYNLYVIEDSTEALGSYYTNGPFCGKYAGTIGDVGVFSFNGNKIITTGGGGMVVSNNKKLIDKIRYLSTQAKDDTVYFIHNEIGFNYRLTNVQAALGLGQLEQLEQFIQIKKENYLLYKDLLKESNLGYILDFNSSIRPNYWFYTFMLKKPNAILRDQLIQYFKDNDVQTRPIWKLNHTQKPFLNYKMCGGKEAQFFYDSAINIPCSSNLTQEDVRRVAQLIMDFEKNYEKTGISRRWWSLQKRNRRFG</sequence>
<gene>
    <name evidence="1" type="ORF">NMU03_10515</name>
</gene>
<proteinExistence type="predicted"/>
<dbReference type="SUPFAM" id="SSF53383">
    <property type="entry name" value="PLP-dependent transferases"/>
    <property type="match status" value="1"/>
</dbReference>
<dbReference type="InterPro" id="IPR015424">
    <property type="entry name" value="PyrdxlP-dep_Trfase"/>
</dbReference>
<evidence type="ECO:0000313" key="1">
    <source>
        <dbReference type="EMBL" id="UTY38122.1"/>
    </source>
</evidence>
<keyword evidence="1" id="KW-0808">Transferase</keyword>
<dbReference type="PANTHER" id="PTHR30244">
    <property type="entry name" value="TRANSAMINASE"/>
    <property type="match status" value="1"/>
</dbReference>
<dbReference type="GO" id="GO:0008483">
    <property type="term" value="F:transaminase activity"/>
    <property type="evidence" value="ECO:0007669"/>
    <property type="project" value="UniProtKB-KW"/>
</dbReference>
<keyword evidence="2" id="KW-1185">Reference proteome</keyword>
<accession>A0ABY5HZZ2</accession>
<reference evidence="1" key="1">
    <citation type="submission" date="2022-07" db="EMBL/GenBank/DDBJ databases">
        <title>Faecal culturing of patients with breast cancer.</title>
        <authorList>
            <person name="Teng N.M.Y."/>
            <person name="Kiu R."/>
            <person name="Evans R."/>
            <person name="Baker D.J."/>
            <person name="Zenner C."/>
            <person name="Robinson S.D."/>
            <person name="Hall L.J."/>
        </authorList>
    </citation>
    <scope>NUCLEOTIDE SEQUENCE</scope>
    <source>
        <strain evidence="1">LH1062</strain>
    </source>
</reference>
<dbReference type="Proteomes" id="UP001060112">
    <property type="component" value="Chromosome"/>
</dbReference>
<evidence type="ECO:0000313" key="2">
    <source>
        <dbReference type="Proteomes" id="UP001060112"/>
    </source>
</evidence>
<dbReference type="InterPro" id="IPR015421">
    <property type="entry name" value="PyrdxlP-dep_Trfase_major"/>
</dbReference>
<keyword evidence="1" id="KW-0032">Aminotransferase</keyword>
<organism evidence="1 2">
    <name type="scientific">Allocoprobacillus halotolerans</name>
    <dbReference type="NCBI Taxonomy" id="2944914"/>
    <lineage>
        <taxon>Bacteria</taxon>
        <taxon>Bacillati</taxon>
        <taxon>Bacillota</taxon>
        <taxon>Erysipelotrichia</taxon>
        <taxon>Erysipelotrichales</taxon>
        <taxon>Erysipelotrichaceae</taxon>
        <taxon>Allocoprobacillus</taxon>
    </lineage>
</organism>
<name>A0ABY5HZZ2_9FIRM</name>
<dbReference type="PANTHER" id="PTHR30244:SF30">
    <property type="entry name" value="BLR5990 PROTEIN"/>
    <property type="match status" value="1"/>
</dbReference>
<dbReference type="Gene3D" id="3.40.640.10">
    <property type="entry name" value="Type I PLP-dependent aspartate aminotransferase-like (Major domain)"/>
    <property type="match status" value="1"/>
</dbReference>
<dbReference type="InterPro" id="IPR000653">
    <property type="entry name" value="DegT/StrS_aminotransferase"/>
</dbReference>